<gene>
    <name evidence="1" type="ORF">M8818_006393</name>
</gene>
<reference evidence="1" key="1">
    <citation type="submission" date="2024-02" db="EMBL/GenBank/DDBJ databases">
        <title>Metagenome Assembled Genome of Zalaria obscura JY119.</title>
        <authorList>
            <person name="Vighnesh L."/>
            <person name="Jagadeeshwari U."/>
            <person name="Venkata Ramana C."/>
            <person name="Sasikala C."/>
        </authorList>
    </citation>
    <scope>NUCLEOTIDE SEQUENCE</scope>
    <source>
        <strain evidence="1">JY119</strain>
    </source>
</reference>
<dbReference type="Proteomes" id="UP001320706">
    <property type="component" value="Unassembled WGS sequence"/>
</dbReference>
<evidence type="ECO:0000313" key="2">
    <source>
        <dbReference type="Proteomes" id="UP001320706"/>
    </source>
</evidence>
<organism evidence="1 2">
    <name type="scientific">Zalaria obscura</name>
    <dbReference type="NCBI Taxonomy" id="2024903"/>
    <lineage>
        <taxon>Eukaryota</taxon>
        <taxon>Fungi</taxon>
        <taxon>Dikarya</taxon>
        <taxon>Ascomycota</taxon>
        <taxon>Pezizomycotina</taxon>
        <taxon>Dothideomycetes</taxon>
        <taxon>Dothideomycetidae</taxon>
        <taxon>Dothideales</taxon>
        <taxon>Zalariaceae</taxon>
        <taxon>Zalaria</taxon>
    </lineage>
</organism>
<name>A0ACC3S7I5_9PEZI</name>
<sequence>MPCCQQYIGQACVTEWLLSSQSSGCCPHCRHRILPFSEEARIDEAQAGAEPDADPTLALGALVHQENLDPVSYTIRQEFFGLSDVVPEIAQMTGSSTWNSRREQQMHQFLRAAGAYAMLDLAASPAVRAPAAAQASPAAPNTGT</sequence>
<comment type="caution">
    <text evidence="1">The sequence shown here is derived from an EMBL/GenBank/DDBJ whole genome shotgun (WGS) entry which is preliminary data.</text>
</comment>
<evidence type="ECO:0000313" key="1">
    <source>
        <dbReference type="EMBL" id="KAK8198526.1"/>
    </source>
</evidence>
<proteinExistence type="predicted"/>
<dbReference type="EMBL" id="JAMKPW020000040">
    <property type="protein sequence ID" value="KAK8198526.1"/>
    <property type="molecule type" value="Genomic_DNA"/>
</dbReference>
<accession>A0ACC3S7I5</accession>
<protein>
    <submittedName>
        <fullName evidence="1">Uncharacterized protein</fullName>
    </submittedName>
</protein>
<keyword evidence="2" id="KW-1185">Reference proteome</keyword>